<dbReference type="AlphaFoldDB" id="A0A2T7NTA7"/>
<keyword evidence="2" id="KW-0964">Secreted</keyword>
<dbReference type="STRING" id="400727.A0A2T7NTA7"/>
<dbReference type="Pfam" id="PF08685">
    <property type="entry name" value="GON"/>
    <property type="match status" value="2"/>
</dbReference>
<dbReference type="FunFam" id="2.20.100.10:FF:000005">
    <property type="entry name" value="ADAM metallopeptidase with thrombospondin type 1 motif 9"/>
    <property type="match status" value="3"/>
</dbReference>
<dbReference type="PANTHER" id="PTHR13723:SF281">
    <property type="entry name" value="PAPILIN"/>
    <property type="match status" value="1"/>
</dbReference>
<accession>A0A2T7NTA7</accession>
<dbReference type="OrthoDB" id="5948003at2759"/>
<evidence type="ECO:0000256" key="4">
    <source>
        <dbReference type="ARBA" id="ARBA00022729"/>
    </source>
</evidence>
<dbReference type="PROSITE" id="PS51046">
    <property type="entry name" value="GON"/>
    <property type="match status" value="1"/>
</dbReference>
<evidence type="ECO:0000256" key="1">
    <source>
        <dbReference type="ARBA" id="ARBA00004613"/>
    </source>
</evidence>
<dbReference type="InterPro" id="IPR000884">
    <property type="entry name" value="TSP1_rpt"/>
</dbReference>
<dbReference type="InterPro" id="IPR012314">
    <property type="entry name" value="Pept_M12B_GON-ADAMTSs"/>
</dbReference>
<dbReference type="Gene3D" id="2.20.100.10">
    <property type="entry name" value="Thrombospondin type-1 (TSP1) repeat"/>
    <property type="match status" value="4"/>
</dbReference>
<dbReference type="Proteomes" id="UP000245119">
    <property type="component" value="Linkage Group LG9"/>
</dbReference>
<dbReference type="GO" id="GO:0005576">
    <property type="term" value="C:extracellular region"/>
    <property type="evidence" value="ECO:0007669"/>
    <property type="project" value="UniProtKB-SubCell"/>
</dbReference>
<dbReference type="GO" id="GO:0031012">
    <property type="term" value="C:extracellular matrix"/>
    <property type="evidence" value="ECO:0007669"/>
    <property type="project" value="TreeGrafter"/>
</dbReference>
<keyword evidence="3" id="KW-0479">Metal-binding</keyword>
<reference evidence="7 8" key="1">
    <citation type="submission" date="2018-04" db="EMBL/GenBank/DDBJ databases">
        <title>The genome of golden apple snail Pomacea canaliculata provides insight into stress tolerance and invasive adaptation.</title>
        <authorList>
            <person name="Liu C."/>
            <person name="Liu B."/>
            <person name="Ren Y."/>
            <person name="Zhang Y."/>
            <person name="Wang H."/>
            <person name="Li S."/>
            <person name="Jiang F."/>
            <person name="Yin L."/>
            <person name="Zhang G."/>
            <person name="Qian W."/>
            <person name="Fan W."/>
        </authorList>
    </citation>
    <scope>NUCLEOTIDE SEQUENCE [LARGE SCALE GENOMIC DNA]</scope>
    <source>
        <strain evidence="7">SZHN2017</strain>
        <tissue evidence="7">Muscle</tissue>
    </source>
</reference>
<dbReference type="Pfam" id="PF19030">
    <property type="entry name" value="TSP1_ADAMTS"/>
    <property type="match status" value="4"/>
</dbReference>
<comment type="subcellular location">
    <subcellularLocation>
        <location evidence="1">Secreted</location>
    </subcellularLocation>
</comment>
<keyword evidence="5" id="KW-0677">Repeat</keyword>
<proteinExistence type="predicted"/>
<keyword evidence="4" id="KW-0732">Signal</keyword>
<feature type="domain" description="GON" evidence="6">
    <location>
        <begin position="272"/>
        <end position="456"/>
    </location>
</feature>
<evidence type="ECO:0000256" key="2">
    <source>
        <dbReference type="ARBA" id="ARBA00022525"/>
    </source>
</evidence>
<evidence type="ECO:0000256" key="3">
    <source>
        <dbReference type="ARBA" id="ARBA00022723"/>
    </source>
</evidence>
<dbReference type="GO" id="GO:0004222">
    <property type="term" value="F:metalloendopeptidase activity"/>
    <property type="evidence" value="ECO:0007669"/>
    <property type="project" value="InterPro"/>
</dbReference>
<dbReference type="SMART" id="SM00209">
    <property type="entry name" value="TSP1"/>
    <property type="match status" value="4"/>
</dbReference>
<dbReference type="GO" id="GO:0008270">
    <property type="term" value="F:zinc ion binding"/>
    <property type="evidence" value="ECO:0007669"/>
    <property type="project" value="InterPro"/>
</dbReference>
<protein>
    <recommendedName>
        <fullName evidence="6">GON domain-containing protein</fullName>
    </recommendedName>
</protein>
<dbReference type="EMBL" id="PZQS01000009">
    <property type="protein sequence ID" value="PVD24394.1"/>
    <property type="molecule type" value="Genomic_DNA"/>
</dbReference>
<dbReference type="PANTHER" id="PTHR13723">
    <property type="entry name" value="ADAMTS A DISINTEGRIN AND METALLOPROTEASE WITH THROMBOSPONDIN MOTIFS PROTEASE"/>
    <property type="match status" value="1"/>
</dbReference>
<evidence type="ECO:0000256" key="5">
    <source>
        <dbReference type="ARBA" id="ARBA00022737"/>
    </source>
</evidence>
<sequence length="457" mass="51634">MQRDVTCEDEDGNSLSYRLCRRVKPRNTKRCSAGPCPRWHKGKWSKCSATCGKGVKMREVACKNSQDEAVSPFMCPRDQQPKNVRPCQLEDCSQFVWSVGAWSECSKTCGFGQKHRPVICKNRQGNEISSHLCDAKTKPKIKRRCAEFPCPFIWNTGPWSPCSSTCGEGQQMRTVVCQGVTKEGWLLPGEVRDGCLQSEKPSYARYCNYGDCRAKNHWTIGPWAQCSAKCGFGQEQRQVVCVDREKKQVSSSLCLRLYRPPRHRLCYNGPCYARSCKELKEMTTIRKDGDYQLQVGTRLVSIYCKDMRKSNPVEYLSLPAGEEANFAEVYGERLRRPAACPYNRLRPATFLDRIIFFNNYYSNDGEFSHVHTGKFIPFGTAGDCYSSSSCPQGQFSISLVGTDFIVSVNTTWALEGNEATQQIWRLRDGQIIRGLCGGYCGVCSPDHLTGLQLELIK</sequence>
<evidence type="ECO:0000259" key="6">
    <source>
        <dbReference type="PROSITE" id="PS51046"/>
    </source>
</evidence>
<comment type="caution">
    <text evidence="7">The sequence shown here is derived from an EMBL/GenBank/DDBJ whole genome shotgun (WGS) entry which is preliminary data.</text>
</comment>
<dbReference type="SUPFAM" id="SSF82895">
    <property type="entry name" value="TSP-1 type 1 repeat"/>
    <property type="match status" value="4"/>
</dbReference>
<keyword evidence="8" id="KW-1185">Reference proteome</keyword>
<dbReference type="InterPro" id="IPR036383">
    <property type="entry name" value="TSP1_rpt_sf"/>
</dbReference>
<organism evidence="7 8">
    <name type="scientific">Pomacea canaliculata</name>
    <name type="common">Golden apple snail</name>
    <dbReference type="NCBI Taxonomy" id="400727"/>
    <lineage>
        <taxon>Eukaryota</taxon>
        <taxon>Metazoa</taxon>
        <taxon>Spiralia</taxon>
        <taxon>Lophotrochozoa</taxon>
        <taxon>Mollusca</taxon>
        <taxon>Gastropoda</taxon>
        <taxon>Caenogastropoda</taxon>
        <taxon>Architaenioglossa</taxon>
        <taxon>Ampullarioidea</taxon>
        <taxon>Ampullariidae</taxon>
        <taxon>Pomacea</taxon>
    </lineage>
</organism>
<gene>
    <name evidence="7" type="ORF">C0Q70_14876</name>
</gene>
<dbReference type="PROSITE" id="PS50092">
    <property type="entry name" value="TSP1"/>
    <property type="match status" value="4"/>
</dbReference>
<name>A0A2T7NTA7_POMCA</name>
<evidence type="ECO:0000313" key="7">
    <source>
        <dbReference type="EMBL" id="PVD24394.1"/>
    </source>
</evidence>
<dbReference type="InterPro" id="IPR050439">
    <property type="entry name" value="ADAMTS_ADAMTS-like"/>
</dbReference>
<evidence type="ECO:0000313" key="8">
    <source>
        <dbReference type="Proteomes" id="UP000245119"/>
    </source>
</evidence>